<dbReference type="AlphaFoldDB" id="A0AAD5H7R1"/>
<keyword evidence="4" id="KW-1185">Reference proteome</keyword>
<gene>
    <name evidence="3" type="ORF">COHA_002961</name>
</gene>
<evidence type="ECO:0000313" key="3">
    <source>
        <dbReference type="EMBL" id="KAI7843485.1"/>
    </source>
</evidence>
<keyword evidence="2" id="KW-0862">Zinc</keyword>
<dbReference type="SUPFAM" id="SSF57802">
    <property type="entry name" value="Rubredoxin-like"/>
    <property type="match status" value="1"/>
</dbReference>
<sequence>MQALLKVAQQSGLLQRAGAAGLPLAAGAALAAKRGFAAVSKDELADYLEQTTGPEREELEAKAKGIENPWHEAWLDAPFGTEDNPVVVPSEFSERIVGVADPDDDSLVWWGVIEDGQPPKQIIEGGEFFVLKRIPATSAHH</sequence>
<proteinExistence type="predicted"/>
<dbReference type="Proteomes" id="UP001205105">
    <property type="component" value="Unassembled WGS sequence"/>
</dbReference>
<dbReference type="PANTHER" id="PTHR10122:SF0">
    <property type="entry name" value="CYTOCHROME C OXIDASE SUBUNIT 5B, ISOFORM A-RELATED"/>
    <property type="match status" value="1"/>
</dbReference>
<protein>
    <submittedName>
        <fullName evidence="3">Uncharacterized protein</fullName>
    </submittedName>
</protein>
<keyword evidence="1" id="KW-0479">Metal-binding</keyword>
<dbReference type="InterPro" id="IPR036972">
    <property type="entry name" value="Cyt_c_oxidase_su5b_sf"/>
</dbReference>
<dbReference type="PROSITE" id="PS51359">
    <property type="entry name" value="COX5B_2"/>
    <property type="match status" value="1"/>
</dbReference>
<dbReference type="Gene3D" id="2.60.11.10">
    <property type="entry name" value="Cytochrome c oxidase, subunit Vb"/>
    <property type="match status" value="1"/>
</dbReference>
<organism evidence="3 4">
    <name type="scientific">Chlorella ohadii</name>
    <dbReference type="NCBI Taxonomy" id="2649997"/>
    <lineage>
        <taxon>Eukaryota</taxon>
        <taxon>Viridiplantae</taxon>
        <taxon>Chlorophyta</taxon>
        <taxon>core chlorophytes</taxon>
        <taxon>Trebouxiophyceae</taxon>
        <taxon>Chlorellales</taxon>
        <taxon>Chlorellaceae</taxon>
        <taxon>Chlorella clade</taxon>
        <taxon>Chlorella</taxon>
    </lineage>
</organism>
<evidence type="ECO:0000256" key="2">
    <source>
        <dbReference type="ARBA" id="ARBA00022833"/>
    </source>
</evidence>
<name>A0AAD5H7R1_9CHLO</name>
<accession>A0AAD5H7R1</accession>
<dbReference type="PANTHER" id="PTHR10122">
    <property type="entry name" value="CYTOCHROME C OXIDASE SUBUNIT 5B, MITOCHONDRIAL"/>
    <property type="match status" value="1"/>
</dbReference>
<dbReference type="EMBL" id="JADXDR010000038">
    <property type="protein sequence ID" value="KAI7843485.1"/>
    <property type="molecule type" value="Genomic_DNA"/>
</dbReference>
<dbReference type="GO" id="GO:0045277">
    <property type="term" value="C:respiratory chain complex IV"/>
    <property type="evidence" value="ECO:0007669"/>
    <property type="project" value="InterPro"/>
</dbReference>
<dbReference type="GO" id="GO:0006123">
    <property type="term" value="P:mitochondrial electron transport, cytochrome c to oxygen"/>
    <property type="evidence" value="ECO:0007669"/>
    <property type="project" value="InterPro"/>
</dbReference>
<dbReference type="InterPro" id="IPR002124">
    <property type="entry name" value="Cyt_c_oxidase_su5b"/>
</dbReference>
<dbReference type="Pfam" id="PF01215">
    <property type="entry name" value="COX5B"/>
    <property type="match status" value="1"/>
</dbReference>
<dbReference type="GO" id="GO:0046872">
    <property type="term" value="F:metal ion binding"/>
    <property type="evidence" value="ECO:0007669"/>
    <property type="project" value="UniProtKB-KW"/>
</dbReference>
<evidence type="ECO:0000313" key="4">
    <source>
        <dbReference type="Proteomes" id="UP001205105"/>
    </source>
</evidence>
<reference evidence="3" key="1">
    <citation type="submission" date="2020-11" db="EMBL/GenBank/DDBJ databases">
        <title>Chlorella ohadii genome sequencing and assembly.</title>
        <authorList>
            <person name="Murik O."/>
            <person name="Treves H."/>
            <person name="Kedem I."/>
            <person name="Shotland Y."/>
            <person name="Kaplan A."/>
        </authorList>
    </citation>
    <scope>NUCLEOTIDE SEQUENCE</scope>
    <source>
        <strain evidence="3">1</strain>
    </source>
</reference>
<comment type="caution">
    <text evidence="3">The sequence shown here is derived from an EMBL/GenBank/DDBJ whole genome shotgun (WGS) entry which is preliminary data.</text>
</comment>
<evidence type="ECO:0000256" key="1">
    <source>
        <dbReference type="ARBA" id="ARBA00022723"/>
    </source>
</evidence>
<dbReference type="GO" id="GO:0005740">
    <property type="term" value="C:mitochondrial envelope"/>
    <property type="evidence" value="ECO:0007669"/>
    <property type="project" value="InterPro"/>
</dbReference>